<evidence type="ECO:0008006" key="3">
    <source>
        <dbReference type="Google" id="ProtNLM"/>
    </source>
</evidence>
<reference evidence="1 2" key="1">
    <citation type="submission" date="2012-01" db="EMBL/GenBank/DDBJ databases">
        <title>The Genome Sequence of Odoribacter laneus YIT 12061.</title>
        <authorList>
            <consortium name="The Broad Institute Genome Sequencing Platform"/>
            <person name="Earl A."/>
            <person name="Ward D."/>
            <person name="Feldgarden M."/>
            <person name="Gevers D."/>
            <person name="Morotomi M."/>
            <person name="Young S.K."/>
            <person name="Zeng Q."/>
            <person name="Gargeya S."/>
            <person name="Fitzgerald M."/>
            <person name="Haas B."/>
            <person name="Abouelleil A."/>
            <person name="Alvarado L."/>
            <person name="Arachchi H.M."/>
            <person name="Berlin A."/>
            <person name="Chapman S.B."/>
            <person name="Gearin G."/>
            <person name="Goldberg J."/>
            <person name="Griggs A."/>
            <person name="Gujja S."/>
            <person name="Hansen M."/>
            <person name="Heiman D."/>
            <person name="Howarth C."/>
            <person name="Larimer J."/>
            <person name="Lui A."/>
            <person name="MacDonald P.J.P."/>
            <person name="McCowen C."/>
            <person name="Montmayeur A."/>
            <person name="Murphy C."/>
            <person name="Neiman D."/>
            <person name="Pearson M."/>
            <person name="Priest M."/>
            <person name="Roberts A."/>
            <person name="Saif S."/>
            <person name="Shea T."/>
            <person name="Sisk P."/>
            <person name="Stolte C."/>
            <person name="Sykes S."/>
            <person name="Wortman J."/>
            <person name="Nusbaum C."/>
            <person name="Birren B."/>
        </authorList>
    </citation>
    <scope>NUCLEOTIDE SEQUENCE [LARGE SCALE GENOMIC DNA]</scope>
    <source>
        <strain evidence="1 2">YIT 12061</strain>
    </source>
</reference>
<dbReference type="AlphaFoldDB" id="H1DEV9"/>
<dbReference type="Proteomes" id="UP000004892">
    <property type="component" value="Unassembled WGS sequence"/>
</dbReference>
<dbReference type="PANTHER" id="PTHR36451">
    <property type="entry name" value="PAPS-DEPENDENT SULFOTRANSFERASE STF3"/>
    <property type="match status" value="1"/>
</dbReference>
<dbReference type="Pfam" id="PF13469">
    <property type="entry name" value="Sulfotransfer_3"/>
    <property type="match status" value="1"/>
</dbReference>
<dbReference type="EMBL" id="ADMC01000014">
    <property type="protein sequence ID" value="EHP49277.1"/>
    <property type="molecule type" value="Genomic_DNA"/>
</dbReference>
<evidence type="ECO:0000313" key="2">
    <source>
        <dbReference type="Proteomes" id="UP000004892"/>
    </source>
</evidence>
<organism evidence="1 2">
    <name type="scientific">Odoribacter laneus YIT 12061</name>
    <dbReference type="NCBI Taxonomy" id="742817"/>
    <lineage>
        <taxon>Bacteria</taxon>
        <taxon>Pseudomonadati</taxon>
        <taxon>Bacteroidota</taxon>
        <taxon>Bacteroidia</taxon>
        <taxon>Bacteroidales</taxon>
        <taxon>Odoribacteraceae</taxon>
        <taxon>Odoribacter</taxon>
    </lineage>
</organism>
<dbReference type="Gene3D" id="3.40.50.300">
    <property type="entry name" value="P-loop containing nucleotide triphosphate hydrolases"/>
    <property type="match status" value="1"/>
</dbReference>
<dbReference type="HOGENOM" id="CLU_051167_0_0_10"/>
<dbReference type="RefSeq" id="WP_009135943.1">
    <property type="nucleotide sequence ID" value="NZ_JH594596.1"/>
</dbReference>
<dbReference type="PATRIC" id="fig|742817.3.peg.847"/>
<comment type="caution">
    <text evidence="1">The sequence shown here is derived from an EMBL/GenBank/DDBJ whole genome shotgun (WGS) entry which is preliminary data.</text>
</comment>
<dbReference type="eggNOG" id="COG0438">
    <property type="taxonomic scope" value="Bacteria"/>
</dbReference>
<dbReference type="PANTHER" id="PTHR36451:SF1">
    <property type="entry name" value="OMEGA-HYDROXY-BETA-DIHYDROMENAQUINONE-9 SULFOTRANSFERASE STF3"/>
    <property type="match status" value="1"/>
</dbReference>
<protein>
    <recommendedName>
        <fullName evidence="3">Sulfotransferase domain-containing protein</fullName>
    </recommendedName>
</protein>
<proteinExistence type="predicted"/>
<dbReference type="STRING" id="742817.HMPREF9449_00795"/>
<gene>
    <name evidence="1" type="ORF">HMPREF9449_00795</name>
</gene>
<accession>H1DEV9</accession>
<dbReference type="SUPFAM" id="SSF52540">
    <property type="entry name" value="P-loop containing nucleoside triphosphate hydrolases"/>
    <property type="match status" value="1"/>
</dbReference>
<keyword evidence="2" id="KW-1185">Reference proteome</keyword>
<dbReference type="InterPro" id="IPR052736">
    <property type="entry name" value="Stf3_sulfotransferase"/>
</dbReference>
<sequence>MGLLEFQKLPVNTLVGADWKTFKGITAHQTIDKGYRTKYRLTKAICWLLSRLNGLEASRYRKRLKELPVNAEPVFILGHWRSGTTFVHNVLAHDKHFGYTTTYQTVFPHLMLWGQPFFKKTMSWLMPDKRPTDNMELNVDLPQEEEFALSNMFPYSYYNFWFLPQNMLEYCDKYLTMEKATAEEKQLFKTTFLKLIKISLWNTKGEQFLSKNPPHTGHIRQILEMFPNAKFIYLVRNPYTVFESTRSFFCNTIQPLKLQHISDEELENNILEVYKRLYRRYEQDKQLIPAGNLIEIKFEDYEKDALAITEKIYKTLSLPGFENAKADIARYLDKKKGYKKNAYKYEDRTIELVEKNWDFALKQWGYERLG</sequence>
<dbReference type="GeneID" id="98068403"/>
<dbReference type="InterPro" id="IPR027417">
    <property type="entry name" value="P-loop_NTPase"/>
</dbReference>
<name>H1DEV9_9BACT</name>
<evidence type="ECO:0000313" key="1">
    <source>
        <dbReference type="EMBL" id="EHP49277.1"/>
    </source>
</evidence>